<keyword evidence="7" id="KW-0031">Aminopeptidase</keyword>
<name>A0A225UNA2_9STRA</name>
<dbReference type="Pfam" id="PF01363">
    <property type="entry name" value="FYVE"/>
    <property type="match status" value="1"/>
</dbReference>
<dbReference type="GO" id="GO:0043328">
    <property type="term" value="P:protein transport to vacuole involved in ubiquitin-dependent protein catabolic process via the multivesicular body sorting pathway"/>
    <property type="evidence" value="ECO:0007669"/>
    <property type="project" value="TreeGrafter"/>
</dbReference>
<keyword evidence="1" id="KW-0479">Metal-binding</keyword>
<evidence type="ECO:0000256" key="1">
    <source>
        <dbReference type="ARBA" id="ARBA00022723"/>
    </source>
</evidence>
<dbReference type="InterPro" id="IPR013083">
    <property type="entry name" value="Znf_RING/FYVE/PHD"/>
</dbReference>
<feature type="compositionally biased region" description="Basic residues" evidence="5">
    <location>
        <begin position="75"/>
        <end position="90"/>
    </location>
</feature>
<dbReference type="OrthoDB" id="79871at2759"/>
<evidence type="ECO:0000256" key="2">
    <source>
        <dbReference type="ARBA" id="ARBA00022771"/>
    </source>
</evidence>
<dbReference type="GO" id="GO:0032266">
    <property type="term" value="F:phosphatidylinositol-3-phosphate binding"/>
    <property type="evidence" value="ECO:0007669"/>
    <property type="project" value="TreeGrafter"/>
</dbReference>
<evidence type="ECO:0000313" key="8">
    <source>
        <dbReference type="Proteomes" id="UP000198211"/>
    </source>
</evidence>
<dbReference type="PANTHER" id="PTHR47794">
    <property type="entry name" value="VACUOLAR PROTEIN SORTING-ASSOCIATED PROTEIN 27"/>
    <property type="match status" value="1"/>
</dbReference>
<feature type="compositionally biased region" description="Basic and acidic residues" evidence="5">
    <location>
        <begin position="46"/>
        <end position="57"/>
    </location>
</feature>
<evidence type="ECO:0000313" key="7">
    <source>
        <dbReference type="EMBL" id="OWY93609.1"/>
    </source>
</evidence>
<keyword evidence="7" id="KW-0645">Protease</keyword>
<keyword evidence="8" id="KW-1185">Reference proteome</keyword>
<dbReference type="GO" id="GO:0043130">
    <property type="term" value="F:ubiquitin binding"/>
    <property type="evidence" value="ECO:0007669"/>
    <property type="project" value="TreeGrafter"/>
</dbReference>
<dbReference type="AlphaFoldDB" id="A0A225UNA2"/>
<evidence type="ECO:0000259" key="6">
    <source>
        <dbReference type="PROSITE" id="PS50178"/>
    </source>
</evidence>
<evidence type="ECO:0000256" key="3">
    <source>
        <dbReference type="ARBA" id="ARBA00022833"/>
    </source>
</evidence>
<dbReference type="GO" id="GO:0004177">
    <property type="term" value="F:aminopeptidase activity"/>
    <property type="evidence" value="ECO:0007669"/>
    <property type="project" value="UniProtKB-KW"/>
</dbReference>
<dbReference type="SMART" id="SM00064">
    <property type="entry name" value="FYVE"/>
    <property type="match status" value="1"/>
</dbReference>
<feature type="domain" description="FYVE-type" evidence="6">
    <location>
        <begin position="116"/>
        <end position="179"/>
    </location>
</feature>
<protein>
    <submittedName>
        <fullName evidence="7">Leukotriene A-4 hydrolase/aminopeptidase</fullName>
    </submittedName>
</protein>
<dbReference type="InterPro" id="IPR017455">
    <property type="entry name" value="Znf_FYVE-rel"/>
</dbReference>
<dbReference type="InterPro" id="IPR011011">
    <property type="entry name" value="Znf_FYVE_PHD"/>
</dbReference>
<proteinExistence type="predicted"/>
<dbReference type="PANTHER" id="PTHR47794:SF1">
    <property type="entry name" value="VACUOLAR PROTEIN SORTING-ASSOCIATED PROTEIN 27"/>
    <property type="match status" value="1"/>
</dbReference>
<accession>A0A225UNA2</accession>
<comment type="caution">
    <text evidence="7">The sequence shown here is derived from an EMBL/GenBank/DDBJ whole genome shotgun (WGS) entry which is preliminary data.</text>
</comment>
<keyword evidence="7" id="KW-0378">Hydrolase</keyword>
<reference evidence="8" key="1">
    <citation type="submission" date="2017-03" db="EMBL/GenBank/DDBJ databases">
        <title>Phytopthora megakarya and P. palmivora, two closely related causual agents of cacao black pod achieved similar genome size and gene model numbers by different mechanisms.</title>
        <authorList>
            <person name="Ali S."/>
            <person name="Shao J."/>
            <person name="Larry D.J."/>
            <person name="Kronmiller B."/>
            <person name="Shen D."/>
            <person name="Strem M.D."/>
            <person name="Melnick R.L."/>
            <person name="Guiltinan M.J."/>
            <person name="Tyler B.M."/>
            <person name="Meinhardt L.W."/>
            <person name="Bailey B.A."/>
        </authorList>
    </citation>
    <scope>NUCLEOTIDE SEQUENCE [LARGE SCALE GENOMIC DNA]</scope>
    <source>
        <strain evidence="8">zdho120</strain>
    </source>
</reference>
<dbReference type="STRING" id="4795.A0A225UNA2"/>
<dbReference type="InterPro" id="IPR000306">
    <property type="entry name" value="Znf_FYVE"/>
</dbReference>
<evidence type="ECO:0000256" key="5">
    <source>
        <dbReference type="SAM" id="MobiDB-lite"/>
    </source>
</evidence>
<dbReference type="GO" id="GO:0008270">
    <property type="term" value="F:zinc ion binding"/>
    <property type="evidence" value="ECO:0007669"/>
    <property type="project" value="UniProtKB-KW"/>
</dbReference>
<gene>
    <name evidence="7" type="ORF">PHMEG_00036929</name>
</gene>
<sequence>MAFFKKKTEAEKTHQRALKELERVAKAQRKRAAKEHKTQQARLKKQNKEAKRQEKQARKQAKQAQREEQKSHQQAVKRAKKATKTRIRLARKAEKERRRSRSQARREAAGVAAPPFAKSAGCSVCGKKFGKTLHRRRHHCRQCRESCCLQCTSRTRRPVPQYGLQKPQKICVVCETLVNNESGAPREPAEAVVALAAATASRRAPAARRPHSAPLPPTSVVVDVSPTRRRSKSKGGSIWTLPIRPLLKRKKSAEQLRNRKMDMDLQMEKRALFGRAIEVQPQSVAPPAS</sequence>
<dbReference type="PROSITE" id="PS50178">
    <property type="entry name" value="ZF_FYVE"/>
    <property type="match status" value="1"/>
</dbReference>
<dbReference type="Gene3D" id="3.30.40.10">
    <property type="entry name" value="Zinc/RING finger domain, C3HC4 (zinc finger)"/>
    <property type="match status" value="1"/>
</dbReference>
<feature type="region of interest" description="Disordered" evidence="5">
    <location>
        <begin position="204"/>
        <end position="237"/>
    </location>
</feature>
<keyword evidence="2 4" id="KW-0863">Zinc-finger</keyword>
<dbReference type="GO" id="GO:0033565">
    <property type="term" value="C:ESCRT-0 complex"/>
    <property type="evidence" value="ECO:0007669"/>
    <property type="project" value="TreeGrafter"/>
</dbReference>
<dbReference type="GO" id="GO:0006623">
    <property type="term" value="P:protein targeting to vacuole"/>
    <property type="evidence" value="ECO:0007669"/>
    <property type="project" value="TreeGrafter"/>
</dbReference>
<dbReference type="Proteomes" id="UP000198211">
    <property type="component" value="Unassembled WGS sequence"/>
</dbReference>
<keyword evidence="3" id="KW-0862">Zinc</keyword>
<dbReference type="SUPFAM" id="SSF57903">
    <property type="entry name" value="FYVE/PHD zinc finger"/>
    <property type="match status" value="1"/>
</dbReference>
<evidence type="ECO:0000256" key="4">
    <source>
        <dbReference type="PROSITE-ProRule" id="PRU00091"/>
    </source>
</evidence>
<organism evidence="7 8">
    <name type="scientific">Phytophthora megakarya</name>
    <dbReference type="NCBI Taxonomy" id="4795"/>
    <lineage>
        <taxon>Eukaryota</taxon>
        <taxon>Sar</taxon>
        <taxon>Stramenopiles</taxon>
        <taxon>Oomycota</taxon>
        <taxon>Peronosporomycetes</taxon>
        <taxon>Peronosporales</taxon>
        <taxon>Peronosporaceae</taxon>
        <taxon>Phytophthora</taxon>
    </lineage>
</organism>
<dbReference type="EMBL" id="NBNE01015769">
    <property type="protein sequence ID" value="OWY93609.1"/>
    <property type="molecule type" value="Genomic_DNA"/>
</dbReference>
<feature type="region of interest" description="Disordered" evidence="5">
    <location>
        <begin position="23"/>
        <end position="113"/>
    </location>
</feature>